<name>M1ZXU3_CLOBO</name>
<comment type="caution">
    <text evidence="1">The sequence shown here is derived from an EMBL/GenBank/DDBJ whole genome shotgun (WGS) entry which is preliminary data.</text>
</comment>
<organism evidence="1 2">
    <name type="scientific">Clostridium botulinum CFSAN001627</name>
    <dbReference type="NCBI Taxonomy" id="1232189"/>
    <lineage>
        <taxon>Bacteria</taxon>
        <taxon>Bacillati</taxon>
        <taxon>Bacillota</taxon>
        <taxon>Clostridia</taxon>
        <taxon>Eubacteriales</taxon>
        <taxon>Clostridiaceae</taxon>
        <taxon>Clostridium</taxon>
    </lineage>
</organism>
<dbReference type="AlphaFoldDB" id="M1ZXU3"/>
<reference evidence="1 2" key="1">
    <citation type="submission" date="2012-10" db="EMBL/GenBank/DDBJ databases">
        <authorList>
            <person name="Strain E.A."/>
            <person name="Brown E."/>
            <person name="Allard M.W."/>
            <person name="Gonzalez-Escalona N."/>
            <person name="Timme R."/>
        </authorList>
    </citation>
    <scope>NUCLEOTIDE SEQUENCE [LARGE SCALE GENOMIC DNA]</scope>
    <source>
        <strain evidence="1 2">CFSAN001627</strain>
    </source>
</reference>
<evidence type="ECO:0000313" key="1">
    <source>
        <dbReference type="EMBL" id="EKN42314.1"/>
    </source>
</evidence>
<gene>
    <name evidence="1" type="ORF">CFSAN001627_07582</name>
</gene>
<proteinExistence type="predicted"/>
<dbReference type="Proteomes" id="UP000011944">
    <property type="component" value="Unassembled WGS sequence"/>
</dbReference>
<dbReference type="EMBL" id="AMXI01000432">
    <property type="protein sequence ID" value="EKN42314.1"/>
    <property type="molecule type" value="Genomic_DNA"/>
</dbReference>
<evidence type="ECO:0000313" key="2">
    <source>
        <dbReference type="Proteomes" id="UP000011944"/>
    </source>
</evidence>
<accession>M1ZXU3</accession>
<reference evidence="1 2" key="2">
    <citation type="submission" date="2013-03" db="EMBL/GenBank/DDBJ databases">
        <title>Diversity in Clostridium botulinum.</title>
        <authorList>
            <person name="Timme R.E."/>
            <person name="Allard M."/>
            <person name="Luo Y."/>
            <person name="Strain E."/>
            <person name="Gonzalez-Escalona N."/>
            <person name="Brown E."/>
        </authorList>
    </citation>
    <scope>NUCLEOTIDE SEQUENCE [LARGE SCALE GENOMIC DNA]</scope>
    <source>
        <strain evidence="1 2">CFSAN001627</strain>
    </source>
</reference>
<protein>
    <submittedName>
        <fullName evidence="1">PadR family transcriptional regulator</fullName>
    </submittedName>
</protein>
<sequence length="24" mass="2827">MIVNTEIQRIEELLNISKEIVERG</sequence>